<feature type="compositionally biased region" description="Basic and acidic residues" evidence="1">
    <location>
        <begin position="1"/>
        <end position="10"/>
    </location>
</feature>
<sequence length="77" mass="8889">MNVKFKDRPGESLATNSESQMRSDEEDNGKNKLSAEQVLQMLREEGMNITLEQSRLILEFLRKLANITVSNYLKTKQ</sequence>
<accession>A0ABX4BMV8</accession>
<reference evidence="2 3" key="1">
    <citation type="submission" date="2016-11" db="EMBL/GenBank/DDBJ databases">
        <title>Whole genomes of Flavobacteriaceae.</title>
        <authorList>
            <person name="Stine C."/>
            <person name="Li C."/>
            <person name="Tadesse D."/>
        </authorList>
    </citation>
    <scope>NUCLEOTIDE SEQUENCE [LARGE SCALE GENOMIC DNA]</scope>
    <source>
        <strain evidence="2 3">DSM 15937</strain>
    </source>
</reference>
<evidence type="ECO:0000313" key="2">
    <source>
        <dbReference type="EMBL" id="OXA77249.1"/>
    </source>
</evidence>
<proteinExistence type="predicted"/>
<feature type="region of interest" description="Disordered" evidence="1">
    <location>
        <begin position="1"/>
        <end position="32"/>
    </location>
</feature>
<dbReference type="EMBL" id="MUGV01000029">
    <property type="protein sequence ID" value="OXA77249.1"/>
    <property type="molecule type" value="Genomic_DNA"/>
</dbReference>
<keyword evidence="3" id="KW-1185">Reference proteome</keyword>
<gene>
    <name evidence="2" type="ORF">B0A65_16450</name>
</gene>
<name>A0ABX4BMV8_FLAFR</name>
<comment type="caution">
    <text evidence="2">The sequence shown here is derived from an EMBL/GenBank/DDBJ whole genome shotgun (WGS) entry which is preliminary data.</text>
</comment>
<protein>
    <submittedName>
        <fullName evidence="2">Uncharacterized protein</fullName>
    </submittedName>
</protein>
<organism evidence="2 3">
    <name type="scientific">Flavobacterium frigidimaris</name>
    <dbReference type="NCBI Taxonomy" id="262320"/>
    <lineage>
        <taxon>Bacteria</taxon>
        <taxon>Pseudomonadati</taxon>
        <taxon>Bacteroidota</taxon>
        <taxon>Flavobacteriia</taxon>
        <taxon>Flavobacteriales</taxon>
        <taxon>Flavobacteriaceae</taxon>
        <taxon>Flavobacterium</taxon>
    </lineage>
</organism>
<evidence type="ECO:0000313" key="3">
    <source>
        <dbReference type="Proteomes" id="UP000198382"/>
    </source>
</evidence>
<dbReference type="Proteomes" id="UP000198382">
    <property type="component" value="Unassembled WGS sequence"/>
</dbReference>
<evidence type="ECO:0000256" key="1">
    <source>
        <dbReference type="SAM" id="MobiDB-lite"/>
    </source>
</evidence>
<dbReference type="RefSeq" id="WP_074659562.1">
    <property type="nucleotide sequence ID" value="NZ_MUGV01000029.1"/>
</dbReference>